<reference evidence="2 3" key="1">
    <citation type="submission" date="2024-04" db="EMBL/GenBank/DDBJ databases">
        <title>Tritrichomonas musculus Genome.</title>
        <authorList>
            <person name="Alves-Ferreira E."/>
            <person name="Grigg M."/>
            <person name="Lorenzi H."/>
            <person name="Galac M."/>
        </authorList>
    </citation>
    <scope>NUCLEOTIDE SEQUENCE [LARGE SCALE GENOMIC DNA]</scope>
    <source>
        <strain evidence="2 3">EAF2021</strain>
    </source>
</reference>
<feature type="region of interest" description="Disordered" evidence="1">
    <location>
        <begin position="83"/>
        <end position="138"/>
    </location>
</feature>
<evidence type="ECO:0000313" key="2">
    <source>
        <dbReference type="EMBL" id="KAK8840482.1"/>
    </source>
</evidence>
<name>A0ABR2H4H5_9EUKA</name>
<accession>A0ABR2H4H5</accession>
<dbReference type="Gene3D" id="3.20.90.10">
    <property type="entry name" value="Tubby Protein, Chain A"/>
    <property type="match status" value="1"/>
</dbReference>
<gene>
    <name evidence="2" type="ORF">M9Y10_030687</name>
</gene>
<comment type="caution">
    <text evidence="2">The sequence shown here is derived from an EMBL/GenBank/DDBJ whole genome shotgun (WGS) entry which is preliminary data.</text>
</comment>
<feature type="region of interest" description="Disordered" evidence="1">
    <location>
        <begin position="1"/>
        <end position="31"/>
    </location>
</feature>
<feature type="compositionally biased region" description="Basic and acidic residues" evidence="1">
    <location>
        <begin position="193"/>
        <end position="210"/>
    </location>
</feature>
<sequence>MTSKTIKPINSNRRNITPKISYHSDDSTDDIAVIPTPANKKLLLDYSSENSSYEYDYSNDDNQPGQNDVTTKIIKKNNVNTIKPIRPPIMNSPKRIRPMPSTPPKRENKIQTRNPPQLQKESSKINTQNNYSSNEEDYDYYDYDSQYEYDKHEVDQPKQNIEVRRRIIKQRTQAPISNEEQYTKPEPNPNENIIKESVIKEENDSKDNQIDNKQIPPPIPETNIQLNKENSPNELINFDQEQNNQIIPAPISPGSPKENDDDDQTFQITYFQKKLQNLWKRQILMTKDDILVYICGSIKKENYGKVHVICTKKPVDPNSNFCVGMIVRHQTGRRFTLYEKLSDFGTSPQIAGISLITPKEDSSLRMFRVAIPIDGQPYLPATKMADLSRIAQENANVPSNVKVYESELPKKKANGSYTLNFGNYSIVRSTKNFCIKDENGENSFVIFKTFGSSCTLKFKPPFTPLIAYSISVAISTSMK</sequence>
<feature type="compositionally biased region" description="Polar residues" evidence="1">
    <location>
        <begin position="111"/>
        <end position="128"/>
    </location>
</feature>
<feature type="region of interest" description="Disordered" evidence="1">
    <location>
        <begin position="170"/>
        <end position="223"/>
    </location>
</feature>
<feature type="compositionally biased region" description="Polar residues" evidence="1">
    <location>
        <begin position="1"/>
        <end position="15"/>
    </location>
</feature>
<dbReference type="SUPFAM" id="SSF54518">
    <property type="entry name" value="Tubby C-terminal domain-like"/>
    <property type="match status" value="1"/>
</dbReference>
<dbReference type="InterPro" id="IPR025659">
    <property type="entry name" value="Tubby-like_C"/>
</dbReference>
<protein>
    <recommendedName>
        <fullName evidence="4">Tubby C-terminal domain-containing protein</fullName>
    </recommendedName>
</protein>
<evidence type="ECO:0000313" key="3">
    <source>
        <dbReference type="Proteomes" id="UP001470230"/>
    </source>
</evidence>
<evidence type="ECO:0008006" key="4">
    <source>
        <dbReference type="Google" id="ProtNLM"/>
    </source>
</evidence>
<feature type="compositionally biased region" description="Polar residues" evidence="1">
    <location>
        <begin position="170"/>
        <end position="180"/>
    </location>
</feature>
<keyword evidence="3" id="KW-1185">Reference proteome</keyword>
<dbReference type="EMBL" id="JAPFFF010000045">
    <property type="protein sequence ID" value="KAK8840482.1"/>
    <property type="molecule type" value="Genomic_DNA"/>
</dbReference>
<organism evidence="2 3">
    <name type="scientific">Tritrichomonas musculus</name>
    <dbReference type="NCBI Taxonomy" id="1915356"/>
    <lineage>
        <taxon>Eukaryota</taxon>
        <taxon>Metamonada</taxon>
        <taxon>Parabasalia</taxon>
        <taxon>Tritrichomonadida</taxon>
        <taxon>Tritrichomonadidae</taxon>
        <taxon>Tritrichomonas</taxon>
    </lineage>
</organism>
<evidence type="ECO:0000256" key="1">
    <source>
        <dbReference type="SAM" id="MobiDB-lite"/>
    </source>
</evidence>
<dbReference type="Proteomes" id="UP001470230">
    <property type="component" value="Unassembled WGS sequence"/>
</dbReference>
<proteinExistence type="predicted"/>